<dbReference type="EMBL" id="JACJSG010000010">
    <property type="protein sequence ID" value="MBD2500872.1"/>
    <property type="molecule type" value="Genomic_DNA"/>
</dbReference>
<dbReference type="Pfam" id="PF07963">
    <property type="entry name" value="N_methyl"/>
    <property type="match status" value="1"/>
</dbReference>
<dbReference type="InterPro" id="IPR045584">
    <property type="entry name" value="Pilin-like"/>
</dbReference>
<reference evidence="2 3" key="1">
    <citation type="journal article" date="2020" name="ISME J.">
        <title>Comparative genomics reveals insights into cyanobacterial evolution and habitat adaptation.</title>
        <authorList>
            <person name="Chen M.Y."/>
            <person name="Teng W.K."/>
            <person name="Zhao L."/>
            <person name="Hu C.X."/>
            <person name="Zhou Y.K."/>
            <person name="Han B.P."/>
            <person name="Song L.R."/>
            <person name="Shu W.S."/>
        </authorList>
    </citation>
    <scope>NUCLEOTIDE SEQUENCE [LARGE SCALE GENOMIC DNA]</scope>
    <source>
        <strain evidence="2 3">FACHB-119</strain>
    </source>
</reference>
<evidence type="ECO:0000313" key="3">
    <source>
        <dbReference type="Proteomes" id="UP000661112"/>
    </source>
</evidence>
<accession>A0ABR8D3N8</accession>
<organism evidence="2 3">
    <name type="scientific">Anabaena azotica FACHB-119</name>
    <dbReference type="NCBI Taxonomy" id="947527"/>
    <lineage>
        <taxon>Bacteria</taxon>
        <taxon>Bacillati</taxon>
        <taxon>Cyanobacteriota</taxon>
        <taxon>Cyanophyceae</taxon>
        <taxon>Nostocales</taxon>
        <taxon>Nostocaceae</taxon>
        <taxon>Anabaena</taxon>
        <taxon>Anabaena azotica</taxon>
    </lineage>
</organism>
<evidence type="ECO:0000313" key="2">
    <source>
        <dbReference type="EMBL" id="MBD2500872.1"/>
    </source>
</evidence>
<comment type="caution">
    <text evidence="2">The sequence shown here is derived from an EMBL/GenBank/DDBJ whole genome shotgun (WGS) entry which is preliminary data.</text>
</comment>
<dbReference type="Gene3D" id="3.30.700.10">
    <property type="entry name" value="Glycoprotein, Type 4 Pilin"/>
    <property type="match status" value="1"/>
</dbReference>
<keyword evidence="1" id="KW-0472">Membrane</keyword>
<feature type="transmembrane region" description="Helical" evidence="1">
    <location>
        <begin position="40"/>
        <end position="59"/>
    </location>
</feature>
<dbReference type="PROSITE" id="PS00409">
    <property type="entry name" value="PROKAR_NTER_METHYL"/>
    <property type="match status" value="1"/>
</dbReference>
<evidence type="ECO:0000256" key="1">
    <source>
        <dbReference type="SAM" id="Phobius"/>
    </source>
</evidence>
<keyword evidence="1" id="KW-1133">Transmembrane helix</keyword>
<keyword evidence="1" id="KW-0812">Transmembrane</keyword>
<dbReference type="SUPFAM" id="SSF54523">
    <property type="entry name" value="Pili subunits"/>
    <property type="match status" value="1"/>
</dbReference>
<dbReference type="RefSeq" id="WP_190470533.1">
    <property type="nucleotide sequence ID" value="NZ_JACJSG010000010.1"/>
</dbReference>
<sequence>MKTINFDRVFIQKLINENLPRVSAIKSRENNNSGFTLVEIITVVLIIGVLAVILAPNWLSFVNRQRVGKANDAVLAAIQEAQRQAKQKKLSYSVSFRTENNIPQFAVYPGTTPTNWRNLTEDLDIRPGQIALGTNLSNVNTARTSVNYRESFNTSAPQTITFDYMGVLAPKTNNTRADTGLRVVIAVPQSNNITNGSMKRCVMIETLIGAIRTARDTDCN</sequence>
<dbReference type="InterPro" id="IPR012902">
    <property type="entry name" value="N_methyl_site"/>
</dbReference>
<gene>
    <name evidence="2" type="ORF">H6G83_09645</name>
</gene>
<keyword evidence="3" id="KW-1185">Reference proteome</keyword>
<proteinExistence type="predicted"/>
<protein>
    <submittedName>
        <fullName evidence="2">Type II secretion system protein</fullName>
    </submittedName>
</protein>
<name>A0ABR8D3N8_9NOST</name>
<dbReference type="NCBIfam" id="TIGR02532">
    <property type="entry name" value="IV_pilin_GFxxxE"/>
    <property type="match status" value="1"/>
</dbReference>
<dbReference type="Proteomes" id="UP000661112">
    <property type="component" value="Unassembled WGS sequence"/>
</dbReference>